<evidence type="ECO:0000313" key="2">
    <source>
        <dbReference type="Proteomes" id="UP000187203"/>
    </source>
</evidence>
<dbReference type="EMBL" id="AWUE01019489">
    <property type="protein sequence ID" value="OMO73245.1"/>
    <property type="molecule type" value="Genomic_DNA"/>
</dbReference>
<dbReference type="OrthoDB" id="10342726at2759"/>
<organism evidence="1 2">
    <name type="scientific">Corchorus olitorius</name>
    <dbReference type="NCBI Taxonomy" id="93759"/>
    <lineage>
        <taxon>Eukaryota</taxon>
        <taxon>Viridiplantae</taxon>
        <taxon>Streptophyta</taxon>
        <taxon>Embryophyta</taxon>
        <taxon>Tracheophyta</taxon>
        <taxon>Spermatophyta</taxon>
        <taxon>Magnoliopsida</taxon>
        <taxon>eudicotyledons</taxon>
        <taxon>Gunneridae</taxon>
        <taxon>Pentapetalae</taxon>
        <taxon>rosids</taxon>
        <taxon>malvids</taxon>
        <taxon>Malvales</taxon>
        <taxon>Malvaceae</taxon>
        <taxon>Grewioideae</taxon>
        <taxon>Apeibeae</taxon>
        <taxon>Corchorus</taxon>
    </lineage>
</organism>
<protein>
    <submittedName>
        <fullName evidence="1">Uncharacterized protein</fullName>
    </submittedName>
</protein>
<gene>
    <name evidence="1" type="ORF">COLO4_27198</name>
</gene>
<keyword evidence="2" id="KW-1185">Reference proteome</keyword>
<dbReference type="AlphaFoldDB" id="A0A1R3HS69"/>
<accession>A0A1R3HS69</accession>
<evidence type="ECO:0000313" key="1">
    <source>
        <dbReference type="EMBL" id="OMO73245.1"/>
    </source>
</evidence>
<reference evidence="2" key="1">
    <citation type="submission" date="2013-09" db="EMBL/GenBank/DDBJ databases">
        <title>Corchorus olitorius genome sequencing.</title>
        <authorList>
            <person name="Alam M."/>
            <person name="Haque M.S."/>
            <person name="Islam M.S."/>
            <person name="Emdad E.M."/>
            <person name="Islam M.M."/>
            <person name="Ahmed B."/>
            <person name="Halim A."/>
            <person name="Hossen Q.M.M."/>
            <person name="Hossain M.Z."/>
            <person name="Ahmed R."/>
            <person name="Khan M.M."/>
            <person name="Islam R."/>
            <person name="Rashid M.M."/>
            <person name="Khan S.A."/>
            <person name="Rahman M.S."/>
            <person name="Alam M."/>
            <person name="Yahiya A.S."/>
            <person name="Khan M.S."/>
            <person name="Azam M.S."/>
            <person name="Haque T."/>
            <person name="Lashkar M.Z.H."/>
            <person name="Akhand A.I."/>
            <person name="Morshed G."/>
            <person name="Roy S."/>
            <person name="Uddin K.S."/>
            <person name="Rabeya T."/>
            <person name="Hossain A.S."/>
            <person name="Chowdhury A."/>
            <person name="Snigdha A.R."/>
            <person name="Mortoza M.S."/>
            <person name="Matin S.A."/>
            <person name="Hoque S.M.E."/>
            <person name="Islam M.K."/>
            <person name="Roy D.K."/>
            <person name="Haider R."/>
            <person name="Moosa M.M."/>
            <person name="Elias S.M."/>
            <person name="Hasan A.M."/>
            <person name="Jahan S."/>
            <person name="Shafiuddin M."/>
            <person name="Mahmood N."/>
            <person name="Shommy N.S."/>
        </authorList>
    </citation>
    <scope>NUCLEOTIDE SEQUENCE [LARGE SCALE GENOMIC DNA]</scope>
    <source>
        <strain evidence="2">cv. O-4</strain>
    </source>
</reference>
<sequence length="31" mass="3546">MALAFKDEEYKYKGIEVKKGKGFQGSPRQPD</sequence>
<proteinExistence type="predicted"/>
<name>A0A1R3HS69_9ROSI</name>
<comment type="caution">
    <text evidence="1">The sequence shown here is derived from an EMBL/GenBank/DDBJ whole genome shotgun (WGS) entry which is preliminary data.</text>
</comment>
<dbReference type="Proteomes" id="UP000187203">
    <property type="component" value="Unassembled WGS sequence"/>
</dbReference>